<accession>A0A8J3B694</accession>
<gene>
    <name evidence="1" type="ORF">GCM10010123_23190</name>
</gene>
<dbReference type="Proteomes" id="UP000649739">
    <property type="component" value="Unassembled WGS sequence"/>
</dbReference>
<protein>
    <submittedName>
        <fullName evidence="1">Type I-E CRISPR-associated endoribonuclease Cas2</fullName>
    </submittedName>
</protein>
<name>A0A8J3B694_9ACTN</name>
<organism evidence="1 2">
    <name type="scientific">Pilimelia anulata</name>
    <dbReference type="NCBI Taxonomy" id="53371"/>
    <lineage>
        <taxon>Bacteria</taxon>
        <taxon>Bacillati</taxon>
        <taxon>Actinomycetota</taxon>
        <taxon>Actinomycetes</taxon>
        <taxon>Micromonosporales</taxon>
        <taxon>Micromonosporaceae</taxon>
        <taxon>Pilimelia</taxon>
    </lineage>
</organism>
<dbReference type="RefSeq" id="WP_189170091.1">
    <property type="nucleotide sequence ID" value="NZ_BMQB01000004.1"/>
</dbReference>
<comment type="caution">
    <text evidence="1">The sequence shown here is derived from an EMBL/GenBank/DDBJ whole genome shotgun (WGS) entry which is preliminary data.</text>
</comment>
<sequence length="92" mass="10197">MTVIVLIAAAEGLRGHLTRWLVEAAAGVFVGSPSARIRDRLWNLLADRIGDGQVIMVEPAGNEQGWAVRTARRDRWVPVDLDGLILMARPRR</sequence>
<evidence type="ECO:0000313" key="1">
    <source>
        <dbReference type="EMBL" id="GGJ92659.1"/>
    </source>
</evidence>
<dbReference type="Gene3D" id="3.30.70.240">
    <property type="match status" value="1"/>
</dbReference>
<dbReference type="InterPro" id="IPR010152">
    <property type="entry name" value="CRISPR-assoc_prot_Cas2_sub"/>
</dbReference>
<dbReference type="CDD" id="cd09755">
    <property type="entry name" value="Cas2_I-E"/>
    <property type="match status" value="1"/>
</dbReference>
<dbReference type="NCBIfam" id="TIGR01873">
    <property type="entry name" value="cas_CT1978"/>
    <property type="match status" value="1"/>
</dbReference>
<reference evidence="1" key="2">
    <citation type="submission" date="2020-09" db="EMBL/GenBank/DDBJ databases">
        <authorList>
            <person name="Sun Q."/>
            <person name="Ohkuma M."/>
        </authorList>
    </citation>
    <scope>NUCLEOTIDE SEQUENCE</scope>
    <source>
        <strain evidence="1">JCM 3090</strain>
    </source>
</reference>
<dbReference type="Pfam" id="PF09707">
    <property type="entry name" value="Cas_Cas2CT1978"/>
    <property type="match status" value="1"/>
</dbReference>
<dbReference type="EMBL" id="BMQB01000004">
    <property type="protein sequence ID" value="GGJ92659.1"/>
    <property type="molecule type" value="Genomic_DNA"/>
</dbReference>
<evidence type="ECO:0000313" key="2">
    <source>
        <dbReference type="Proteomes" id="UP000649739"/>
    </source>
</evidence>
<dbReference type="AlphaFoldDB" id="A0A8J3B694"/>
<reference evidence="1" key="1">
    <citation type="journal article" date="2014" name="Int. J. Syst. Evol. Microbiol.">
        <title>Complete genome sequence of Corynebacterium casei LMG S-19264T (=DSM 44701T), isolated from a smear-ripened cheese.</title>
        <authorList>
            <consortium name="US DOE Joint Genome Institute (JGI-PGF)"/>
            <person name="Walter F."/>
            <person name="Albersmeier A."/>
            <person name="Kalinowski J."/>
            <person name="Ruckert C."/>
        </authorList>
    </citation>
    <scope>NUCLEOTIDE SEQUENCE</scope>
    <source>
        <strain evidence="1">JCM 3090</strain>
    </source>
</reference>
<proteinExistence type="predicted"/>
<keyword evidence="2" id="KW-1185">Reference proteome</keyword>